<accession>A0ABS7SKQ6</accession>
<keyword evidence="2" id="KW-1185">Reference proteome</keyword>
<protein>
    <submittedName>
        <fullName evidence="1">DUF1493 family protein</fullName>
    </submittedName>
</protein>
<dbReference type="RefSeq" id="WP_223465818.1">
    <property type="nucleotide sequence ID" value="NZ_JAFBIL020000001.1"/>
</dbReference>
<evidence type="ECO:0000313" key="1">
    <source>
        <dbReference type="EMBL" id="MBZ2206371.1"/>
    </source>
</evidence>
<dbReference type="EMBL" id="JAFBIL020000001">
    <property type="protein sequence ID" value="MBZ2206371.1"/>
    <property type="molecule type" value="Genomic_DNA"/>
</dbReference>
<organism evidence="1 2">
    <name type="scientific">Massilia soli</name>
    <dbReference type="NCBI Taxonomy" id="2792854"/>
    <lineage>
        <taxon>Bacteria</taxon>
        <taxon>Pseudomonadati</taxon>
        <taxon>Pseudomonadota</taxon>
        <taxon>Betaproteobacteria</taxon>
        <taxon>Burkholderiales</taxon>
        <taxon>Oxalobacteraceae</taxon>
        <taxon>Telluria group</taxon>
        <taxon>Massilia</taxon>
    </lineage>
</organism>
<reference evidence="1 2" key="1">
    <citation type="submission" date="2021-08" db="EMBL/GenBank/DDBJ databases">
        <title>Massilia sp. R798.</title>
        <authorList>
            <person name="Baek J.H."/>
            <person name="Jung H.S."/>
            <person name="Kim K.R."/>
            <person name="Jeon C.O."/>
        </authorList>
    </citation>
    <scope>NUCLEOTIDE SEQUENCE [LARGE SCALE GENOMIC DNA]</scope>
    <source>
        <strain evidence="1 2">R798</strain>
    </source>
</reference>
<sequence length="121" mass="14058">MASDLSNELRQYLKRCGLSERKISRCSGNTRMYHDLGLYGDIAEAFMQELVDHYHVDLSGFEFDKFFPPEFAGKNAFIGALLSVVPFASYVVRQRGKYLPLTLRMMEDVLRTKQWRAVERL</sequence>
<proteinExistence type="predicted"/>
<comment type="caution">
    <text evidence="1">The sequence shown here is derived from an EMBL/GenBank/DDBJ whole genome shotgun (WGS) entry which is preliminary data.</text>
</comment>
<gene>
    <name evidence="1" type="ORF">I4X03_003745</name>
</gene>
<name>A0ABS7SKQ6_9BURK</name>
<dbReference type="Proteomes" id="UP000809349">
    <property type="component" value="Unassembled WGS sequence"/>
</dbReference>
<evidence type="ECO:0000313" key="2">
    <source>
        <dbReference type="Proteomes" id="UP000809349"/>
    </source>
</evidence>